<dbReference type="EMBL" id="HBIC01062491">
    <property type="protein sequence ID" value="CAE0303247.1"/>
    <property type="molecule type" value="Transcribed_RNA"/>
</dbReference>
<dbReference type="InterPro" id="IPR052472">
    <property type="entry name" value="MORN3"/>
</dbReference>
<dbReference type="SMART" id="SM00698">
    <property type="entry name" value="MORN"/>
    <property type="match status" value="6"/>
</dbReference>
<dbReference type="PANTHER" id="PTHR46511:SF1">
    <property type="entry name" value="MORN REPEAT-CONTAINING PROTEIN 3"/>
    <property type="match status" value="1"/>
</dbReference>
<evidence type="ECO:0000313" key="6">
    <source>
        <dbReference type="EMBL" id="CAE0303247.1"/>
    </source>
</evidence>
<proteinExistence type="predicted"/>
<dbReference type="AlphaFoldDB" id="A0A7S3HS71"/>
<evidence type="ECO:0000256" key="4">
    <source>
        <dbReference type="ARBA" id="ARBA00039854"/>
    </source>
</evidence>
<dbReference type="InterPro" id="IPR003409">
    <property type="entry name" value="MORN"/>
</dbReference>
<dbReference type="Pfam" id="PF02493">
    <property type="entry name" value="MORN"/>
    <property type="match status" value="7"/>
</dbReference>
<comment type="subcellular location">
    <subcellularLocation>
        <location evidence="1">Cytoplasmic vesicle</location>
        <location evidence="1">Secretory vesicle</location>
        <location evidence="1">Acrosome</location>
    </subcellularLocation>
</comment>
<dbReference type="PANTHER" id="PTHR46511">
    <property type="entry name" value="MORN REPEAT-CONTAINING PROTEIN 3"/>
    <property type="match status" value="1"/>
</dbReference>
<reference evidence="6" key="1">
    <citation type="submission" date="2021-01" db="EMBL/GenBank/DDBJ databases">
        <authorList>
            <person name="Corre E."/>
            <person name="Pelletier E."/>
            <person name="Niang G."/>
            <person name="Scheremetjew M."/>
            <person name="Finn R."/>
            <person name="Kale V."/>
            <person name="Holt S."/>
            <person name="Cochrane G."/>
            <person name="Meng A."/>
            <person name="Brown T."/>
            <person name="Cohen L."/>
        </authorList>
    </citation>
    <scope>NUCLEOTIDE SEQUENCE</scope>
    <source>
        <strain evidence="6">CCAP 955/1</strain>
    </source>
</reference>
<dbReference type="SUPFAM" id="SSF82185">
    <property type="entry name" value="Histone H3 K4-specific methyltransferase SET7/9 N-terminal domain"/>
    <property type="match status" value="2"/>
</dbReference>
<protein>
    <recommendedName>
        <fullName evidence="4">MORN repeat-containing protein 3</fullName>
    </recommendedName>
</protein>
<dbReference type="Gene3D" id="2.20.110.10">
    <property type="entry name" value="Histone H3 K4-specific methyltransferase SET7/9 N-terminal domain"/>
    <property type="match status" value="3"/>
</dbReference>
<sequence length="355" mass="40568">MQQAVRSGHHATVYEVRRDPGLKNKDVIRDPTKKVFPFVGGSNYKGSWNMDQKEGFGVQINPNNTKYEGEWQNNRHNGRGTLWVKKGKNYHRQYVGDWKDGNMEGQGVYYYEDGAIYKGGWYRNNKSGEGRYDYKNGDHYTGEWLNDLQEGFGAMSYTNGNIFEGLWVQGKKEGPGLYYYASTKKIYQGEWYDDQPRCGEFRSPTTEEEARFVRLLPKGLFHNEFKLPGLTLADPTGIIDIAVSDVRMQSIRRSHANPEDGEDGMYATQIPALALEKARKVFHSLANEATQSISIYRLAEVLYELGLSLTANDIAEIVQQLELKDTLDVSFSEAIEIASFIHQQNLESAERDDFF</sequence>
<comment type="function">
    <text evidence="5">Assembles a suppression complex (suppresome) by tethering SIRT1 and MDM2 to regulate composite modifications of p53/TP53. Confers both deacetylation-mediated functional inactivation, by SIRT1, and ubiquitination-dependent degradation, by MDM2, of p53/TP53, promoting a proliferative and cell survival behaviors. May play a role in the regulation of spermatogenesis.</text>
</comment>
<keyword evidence="2" id="KW-0677">Repeat</keyword>
<organism evidence="6">
    <name type="scientific">Spumella elongata</name>
    <dbReference type="NCBI Taxonomy" id="89044"/>
    <lineage>
        <taxon>Eukaryota</taxon>
        <taxon>Sar</taxon>
        <taxon>Stramenopiles</taxon>
        <taxon>Ochrophyta</taxon>
        <taxon>Chrysophyceae</taxon>
        <taxon>Chromulinales</taxon>
        <taxon>Chromulinaceae</taxon>
        <taxon>Spumella</taxon>
    </lineage>
</organism>
<evidence type="ECO:0000256" key="3">
    <source>
        <dbReference type="ARBA" id="ARBA00023329"/>
    </source>
</evidence>
<gene>
    <name evidence="6" type="ORF">SELO1098_LOCUS32105</name>
</gene>
<evidence type="ECO:0000256" key="1">
    <source>
        <dbReference type="ARBA" id="ARBA00004218"/>
    </source>
</evidence>
<accession>A0A7S3HS71</accession>
<dbReference type="GO" id="GO:0001669">
    <property type="term" value="C:acrosomal vesicle"/>
    <property type="evidence" value="ECO:0007669"/>
    <property type="project" value="UniProtKB-SubCell"/>
</dbReference>
<name>A0A7S3HS71_9STRA</name>
<keyword evidence="3" id="KW-0968">Cytoplasmic vesicle</keyword>
<evidence type="ECO:0000256" key="2">
    <source>
        <dbReference type="ARBA" id="ARBA00022737"/>
    </source>
</evidence>
<evidence type="ECO:0000256" key="5">
    <source>
        <dbReference type="ARBA" id="ARBA00045851"/>
    </source>
</evidence>